<dbReference type="KEGG" id="xtr:108644859"/>
<dbReference type="PANTHER" id="PTHR10024:SF250">
    <property type="entry name" value="SYNAPTOTAGMIN-13"/>
    <property type="match status" value="1"/>
</dbReference>
<organism evidence="3 5">
    <name type="scientific">Xenopus tropicalis</name>
    <name type="common">Western clawed frog</name>
    <name type="synonym">Silurana tropicalis</name>
    <dbReference type="NCBI Taxonomy" id="8364"/>
    <lineage>
        <taxon>Eukaryota</taxon>
        <taxon>Metazoa</taxon>
        <taxon>Chordata</taxon>
        <taxon>Craniata</taxon>
        <taxon>Vertebrata</taxon>
        <taxon>Euteleostomi</taxon>
        <taxon>Amphibia</taxon>
        <taxon>Batrachia</taxon>
        <taxon>Anura</taxon>
        <taxon>Pipoidea</taxon>
        <taxon>Pipidae</taxon>
        <taxon>Xenopodinae</taxon>
        <taxon>Xenopus</taxon>
        <taxon>Silurana</taxon>
    </lineage>
</organism>
<reference evidence="4 5" key="1">
    <citation type="submission" date="2025-04" db="UniProtKB">
        <authorList>
            <consortium name="RefSeq"/>
        </authorList>
    </citation>
    <scope>IDENTIFICATION</scope>
    <source>
        <strain evidence="4 5">Nigerian</strain>
        <tissue evidence="4 5">Liver and blood</tissue>
    </source>
</reference>
<accession>A0A8J1JEM9</accession>
<dbReference type="KEGG" id="xtr:101731664"/>
<evidence type="ECO:0000313" key="5">
    <source>
        <dbReference type="RefSeq" id="XP_031756327.1"/>
    </source>
</evidence>
<dbReference type="InterPro" id="IPR035892">
    <property type="entry name" value="C2_domain_sf"/>
</dbReference>
<gene>
    <name evidence="5 6" type="primary">LOC108644859</name>
    <name evidence="4" type="synonym">LOC101731664</name>
</gene>
<feature type="domain" description="C2" evidence="2">
    <location>
        <begin position="34"/>
        <end position="155"/>
    </location>
</feature>
<dbReference type="Pfam" id="PF00168">
    <property type="entry name" value="C2"/>
    <property type="match status" value="1"/>
</dbReference>
<dbReference type="AlphaFoldDB" id="A0A8J1JEM9"/>
<dbReference type="Gene3D" id="2.60.40.150">
    <property type="entry name" value="C2 domain"/>
    <property type="match status" value="1"/>
</dbReference>
<dbReference type="PROSITE" id="PS50004">
    <property type="entry name" value="C2"/>
    <property type="match status" value="1"/>
</dbReference>
<proteinExistence type="inferred from homology"/>
<evidence type="ECO:0000256" key="1">
    <source>
        <dbReference type="ARBA" id="ARBA00006996"/>
    </source>
</evidence>
<dbReference type="Xenbase" id="XB-GENE-29090319">
    <property type="gene designation" value="LOC108644859"/>
</dbReference>
<dbReference type="SUPFAM" id="SSF49562">
    <property type="entry name" value="C2 domain (Calcium/lipid-binding domain, CaLB)"/>
    <property type="match status" value="1"/>
</dbReference>
<comment type="similarity">
    <text evidence="1">Belongs to the synaptotagmin family.</text>
</comment>
<dbReference type="RefSeq" id="XP_031756305.1">
    <property type="nucleotide sequence ID" value="XM_031900445.1"/>
</dbReference>
<evidence type="ECO:0000313" key="4">
    <source>
        <dbReference type="RefSeq" id="XP_031756305.1"/>
    </source>
</evidence>
<sequence length="157" mass="17670">MLPVPMSIYKRTELVHPLAPENEYVEKFSQSLNHIPKLRYSLGYDHQKRELCVSLLEAVGCPLTKEEEPGSHRYIGGTLTSNGGQTEAQTSLMNRTPHTVWDEALLFPLSEEERVEAELTLTLRHCDRYSRHQVAGEITLSLANLGVPFGAARWVGL</sequence>
<dbReference type="GeneID" id="108644859"/>
<evidence type="ECO:0000313" key="3">
    <source>
        <dbReference type="Proteomes" id="UP000008143"/>
    </source>
</evidence>
<protein>
    <submittedName>
        <fullName evidence="4 5">Synaptotagmin-13</fullName>
    </submittedName>
</protein>
<dbReference type="InterPro" id="IPR000008">
    <property type="entry name" value="C2_dom"/>
</dbReference>
<dbReference type="RefSeq" id="XP_031756327.1">
    <property type="nucleotide sequence ID" value="XM_031900467.1"/>
</dbReference>
<evidence type="ECO:0000313" key="6">
    <source>
        <dbReference type="Xenbase" id="XB-GENE-29090319"/>
    </source>
</evidence>
<name>A0A8J1JEM9_XENTR</name>
<dbReference type="AGR" id="Xenbase:XB-GENE-29090319"/>
<dbReference type="PANTHER" id="PTHR10024">
    <property type="entry name" value="SYNAPTOTAGMIN"/>
    <property type="match status" value="1"/>
</dbReference>
<dbReference type="OrthoDB" id="9997431at2759"/>
<keyword evidence="3" id="KW-1185">Reference proteome</keyword>
<evidence type="ECO:0000259" key="2">
    <source>
        <dbReference type="PROSITE" id="PS50004"/>
    </source>
</evidence>
<dbReference type="Proteomes" id="UP000008143">
    <property type="component" value="Chromosome 4"/>
</dbReference>